<dbReference type="InterPro" id="IPR007822">
    <property type="entry name" value="LANC-like"/>
</dbReference>
<dbReference type="GO" id="GO:0005975">
    <property type="term" value="P:carbohydrate metabolic process"/>
    <property type="evidence" value="ECO:0007669"/>
    <property type="project" value="InterPro"/>
</dbReference>
<feature type="binding site" evidence="1">
    <location>
        <position position="360"/>
    </location>
    <ligand>
        <name>Zn(2+)</name>
        <dbReference type="ChEBI" id="CHEBI:29105"/>
    </ligand>
</feature>
<feature type="binding site" evidence="1">
    <location>
        <position position="309"/>
    </location>
    <ligand>
        <name>Zn(2+)</name>
        <dbReference type="ChEBI" id="CHEBI:29105"/>
    </ligand>
</feature>
<accession>A0A5N6TPD6</accession>
<dbReference type="Pfam" id="PF05147">
    <property type="entry name" value="LANC_like"/>
    <property type="match status" value="1"/>
</dbReference>
<evidence type="ECO:0000256" key="1">
    <source>
        <dbReference type="PIRSR" id="PIRSR607822-1"/>
    </source>
</evidence>
<dbReference type="InterPro" id="IPR012341">
    <property type="entry name" value="6hp_glycosidase-like_sf"/>
</dbReference>
<dbReference type="GO" id="GO:0005886">
    <property type="term" value="C:plasma membrane"/>
    <property type="evidence" value="ECO:0007669"/>
    <property type="project" value="TreeGrafter"/>
</dbReference>
<evidence type="ECO:0000313" key="2">
    <source>
        <dbReference type="EMBL" id="KAE8148157.1"/>
    </source>
</evidence>
<dbReference type="SUPFAM" id="SSF158745">
    <property type="entry name" value="LanC-like"/>
    <property type="match status" value="1"/>
</dbReference>
<gene>
    <name evidence="2" type="ORF">BDV25DRAFT_168643</name>
</gene>
<dbReference type="OrthoDB" id="10257263at2759"/>
<keyword evidence="1" id="KW-0479">Metal-binding</keyword>
<dbReference type="PANTHER" id="PTHR12736:SF7">
    <property type="entry name" value="LANC-LIKE PROTEIN 3"/>
    <property type="match status" value="1"/>
</dbReference>
<dbReference type="GO" id="GO:0031179">
    <property type="term" value="P:peptide modification"/>
    <property type="evidence" value="ECO:0007669"/>
    <property type="project" value="InterPro"/>
</dbReference>
<reference evidence="2 3" key="1">
    <citation type="submission" date="2019-04" db="EMBL/GenBank/DDBJ databases">
        <title>Friends and foes A comparative genomics study of 23 Aspergillus species from section Flavi.</title>
        <authorList>
            <consortium name="DOE Joint Genome Institute"/>
            <person name="Kjaerbolling I."/>
            <person name="Vesth T."/>
            <person name="Frisvad J.C."/>
            <person name="Nybo J.L."/>
            <person name="Theobald S."/>
            <person name="Kildgaard S."/>
            <person name="Isbrandt T."/>
            <person name="Kuo A."/>
            <person name="Sato A."/>
            <person name="Lyhne E.K."/>
            <person name="Kogle M.E."/>
            <person name="Wiebenga A."/>
            <person name="Kun R.S."/>
            <person name="Lubbers R.J."/>
            <person name="Makela M.R."/>
            <person name="Barry K."/>
            <person name="Chovatia M."/>
            <person name="Clum A."/>
            <person name="Daum C."/>
            <person name="Haridas S."/>
            <person name="He G."/>
            <person name="LaButti K."/>
            <person name="Lipzen A."/>
            <person name="Mondo S."/>
            <person name="Riley R."/>
            <person name="Salamov A."/>
            <person name="Simmons B.A."/>
            <person name="Magnuson J.K."/>
            <person name="Henrissat B."/>
            <person name="Mortensen U.H."/>
            <person name="Larsen T.O."/>
            <person name="Devries R.P."/>
            <person name="Grigoriev I.V."/>
            <person name="Machida M."/>
            <person name="Baker S.E."/>
            <person name="Andersen M.R."/>
        </authorList>
    </citation>
    <scope>NUCLEOTIDE SEQUENCE [LARGE SCALE GENOMIC DNA]</scope>
    <source>
        <strain evidence="2 3">IBT 18842</strain>
    </source>
</reference>
<dbReference type="Gene3D" id="1.50.10.10">
    <property type="match status" value="1"/>
</dbReference>
<dbReference type="SMART" id="SM01260">
    <property type="entry name" value="LANC_like"/>
    <property type="match status" value="1"/>
</dbReference>
<keyword evidence="3" id="KW-1185">Reference proteome</keyword>
<name>A0A5N6TPD6_ASPAV</name>
<dbReference type="AlphaFoldDB" id="A0A5N6TPD6"/>
<evidence type="ECO:0000313" key="3">
    <source>
        <dbReference type="Proteomes" id="UP000325780"/>
    </source>
</evidence>
<dbReference type="EMBL" id="ML742172">
    <property type="protein sequence ID" value="KAE8148157.1"/>
    <property type="molecule type" value="Genomic_DNA"/>
</dbReference>
<protein>
    <submittedName>
        <fullName evidence="2">Lanthionine synthetase C family protein</fullName>
    </submittedName>
</protein>
<dbReference type="PRINTS" id="PR01950">
    <property type="entry name" value="LANCSUPER"/>
</dbReference>
<keyword evidence="1" id="KW-0862">Zinc</keyword>
<organism evidence="2 3">
    <name type="scientific">Aspergillus avenaceus</name>
    <dbReference type="NCBI Taxonomy" id="36643"/>
    <lineage>
        <taxon>Eukaryota</taxon>
        <taxon>Fungi</taxon>
        <taxon>Dikarya</taxon>
        <taxon>Ascomycota</taxon>
        <taxon>Pezizomycotina</taxon>
        <taxon>Eurotiomycetes</taxon>
        <taxon>Eurotiomycetidae</taxon>
        <taxon>Eurotiales</taxon>
        <taxon>Aspergillaceae</taxon>
        <taxon>Aspergillus</taxon>
        <taxon>Aspergillus subgen. Circumdati</taxon>
    </lineage>
</organism>
<dbReference type="Proteomes" id="UP000325780">
    <property type="component" value="Unassembled WGS sequence"/>
</dbReference>
<sequence length="512" mass="56534">MSTPQFYPNTLHPVQIDTDNLQRTLCELRTAVNNGAQIIQKNCAPPNEWGKAGLYVGVAGIALTFLRLERQAPSLIEPHEASIDFGRLARERIIQDGPGVPLEPGRLSPVGSSTPVTAAVMRILEGATSGSDISMDDISCLQEAVKTALQNEHMIPRRGRIMGADEIMFGRPGLLWSILNLRLQKFDVKTTKHLQFVFDSVPNLIDVIVRAGRQGCEDHVRRHGDKDALPLMWTWTEGQYYLGATGVLAVLLACQESDLNDCASRNYLPWIADTITGLCRLCIVSQGHLPTRIPLRHSSHRQSPLVQICHGGPGLLLLMACARRCPFVVKYWKPEWDKAIHLASQKIWEQGILSKGGGLCHGIAGNALPLLLMHNSIEFESGEIQEAEFNQTAKVGNLQNNPSSDYFLSRALALLKHAQNTPPYSTSSSSSSNSYRMPDHPLSLHEGLAGTVCAWAEACVAIQSKLRKLEIESHRKEPITEVILKNDVILEKLQSRQLGFPTIAYHRPTGLL</sequence>
<proteinExistence type="predicted"/>
<dbReference type="CDD" id="cd04794">
    <property type="entry name" value="euk_LANCL"/>
    <property type="match status" value="1"/>
</dbReference>
<dbReference type="PANTHER" id="PTHR12736">
    <property type="entry name" value="LANC-LIKE PROTEIN"/>
    <property type="match status" value="1"/>
</dbReference>
<feature type="binding site" evidence="1">
    <location>
        <position position="361"/>
    </location>
    <ligand>
        <name>Zn(2+)</name>
        <dbReference type="ChEBI" id="CHEBI:29105"/>
    </ligand>
</feature>
<dbReference type="GO" id="GO:0046872">
    <property type="term" value="F:metal ion binding"/>
    <property type="evidence" value="ECO:0007669"/>
    <property type="project" value="UniProtKB-KW"/>
</dbReference>